<protein>
    <submittedName>
        <fullName evidence="1">Uncharacterized protein</fullName>
    </submittedName>
</protein>
<evidence type="ECO:0000313" key="1">
    <source>
        <dbReference type="EMBL" id="OMO89888.1"/>
    </source>
</evidence>
<accession>A0A1R3J4Y1</accession>
<dbReference type="Gramene" id="OMO89888">
    <property type="protein sequence ID" value="OMO89888"/>
    <property type="gene ID" value="CCACVL1_07579"/>
</dbReference>
<keyword evidence="2" id="KW-1185">Reference proteome</keyword>
<sequence length="44" mass="4913">MEGNQDFYSRKVAICGMKPCDVPFLTRFPEGATSLWLSTELSSV</sequence>
<dbReference type="EMBL" id="AWWV01008568">
    <property type="protein sequence ID" value="OMO89888.1"/>
    <property type="molecule type" value="Genomic_DNA"/>
</dbReference>
<organism evidence="1 2">
    <name type="scientific">Corchorus capsularis</name>
    <name type="common">Jute</name>
    <dbReference type="NCBI Taxonomy" id="210143"/>
    <lineage>
        <taxon>Eukaryota</taxon>
        <taxon>Viridiplantae</taxon>
        <taxon>Streptophyta</taxon>
        <taxon>Embryophyta</taxon>
        <taxon>Tracheophyta</taxon>
        <taxon>Spermatophyta</taxon>
        <taxon>Magnoliopsida</taxon>
        <taxon>eudicotyledons</taxon>
        <taxon>Gunneridae</taxon>
        <taxon>Pentapetalae</taxon>
        <taxon>rosids</taxon>
        <taxon>malvids</taxon>
        <taxon>Malvales</taxon>
        <taxon>Malvaceae</taxon>
        <taxon>Grewioideae</taxon>
        <taxon>Apeibeae</taxon>
        <taxon>Corchorus</taxon>
    </lineage>
</organism>
<name>A0A1R3J4Y1_COCAP</name>
<gene>
    <name evidence="1" type="ORF">CCACVL1_07579</name>
</gene>
<reference evidence="1 2" key="1">
    <citation type="submission" date="2013-09" db="EMBL/GenBank/DDBJ databases">
        <title>Corchorus capsularis genome sequencing.</title>
        <authorList>
            <person name="Alam M."/>
            <person name="Haque M.S."/>
            <person name="Islam M.S."/>
            <person name="Emdad E.M."/>
            <person name="Islam M.M."/>
            <person name="Ahmed B."/>
            <person name="Halim A."/>
            <person name="Hossen Q.M.M."/>
            <person name="Hossain M.Z."/>
            <person name="Ahmed R."/>
            <person name="Khan M.M."/>
            <person name="Islam R."/>
            <person name="Rashid M.M."/>
            <person name="Khan S.A."/>
            <person name="Rahman M.S."/>
            <person name="Alam M."/>
        </authorList>
    </citation>
    <scope>NUCLEOTIDE SEQUENCE [LARGE SCALE GENOMIC DNA]</scope>
    <source>
        <strain evidence="2">cv. CVL-1</strain>
        <tissue evidence="1">Whole seedling</tissue>
    </source>
</reference>
<dbReference type="AlphaFoldDB" id="A0A1R3J4Y1"/>
<evidence type="ECO:0000313" key="2">
    <source>
        <dbReference type="Proteomes" id="UP000188268"/>
    </source>
</evidence>
<dbReference type="Proteomes" id="UP000188268">
    <property type="component" value="Unassembled WGS sequence"/>
</dbReference>
<comment type="caution">
    <text evidence="1">The sequence shown here is derived from an EMBL/GenBank/DDBJ whole genome shotgun (WGS) entry which is preliminary data.</text>
</comment>
<proteinExistence type="predicted"/>